<dbReference type="GO" id="GO:0005886">
    <property type="term" value="C:plasma membrane"/>
    <property type="evidence" value="ECO:0007669"/>
    <property type="project" value="UniProtKB-SubCell"/>
</dbReference>
<keyword evidence="11" id="KW-0282">Flagellum</keyword>
<dbReference type="GO" id="GO:0071978">
    <property type="term" value="P:bacterial-type flagellum-dependent swarming motility"/>
    <property type="evidence" value="ECO:0007669"/>
    <property type="project" value="TreeGrafter"/>
</dbReference>
<keyword evidence="7 10" id="KW-0283">Flagellar rotation</keyword>
<evidence type="ECO:0000256" key="8">
    <source>
        <dbReference type="ARBA" id="ARBA00022989"/>
    </source>
</evidence>
<feature type="transmembrane region" description="Helical" evidence="10">
    <location>
        <begin position="14"/>
        <end position="37"/>
    </location>
</feature>
<evidence type="ECO:0000256" key="9">
    <source>
        <dbReference type="ARBA" id="ARBA00023136"/>
    </source>
</evidence>
<keyword evidence="6 10" id="KW-0812">Transmembrane</keyword>
<dbReference type="InterPro" id="IPR005503">
    <property type="entry name" value="FliL"/>
</dbReference>
<evidence type="ECO:0000256" key="7">
    <source>
        <dbReference type="ARBA" id="ARBA00022779"/>
    </source>
</evidence>
<keyword evidence="8 10" id="KW-1133">Transmembrane helix</keyword>
<organism evidence="11 12">
    <name type="scientific">Carboxydocella sporoproducens DSM 16521</name>
    <dbReference type="NCBI Taxonomy" id="1121270"/>
    <lineage>
        <taxon>Bacteria</taxon>
        <taxon>Bacillati</taxon>
        <taxon>Bacillota</taxon>
        <taxon>Clostridia</taxon>
        <taxon>Eubacteriales</taxon>
        <taxon>Clostridiales Family XVI. Incertae Sedis</taxon>
        <taxon>Carboxydocella</taxon>
    </lineage>
</organism>
<dbReference type="RefSeq" id="WP_078665285.1">
    <property type="nucleotide sequence ID" value="NZ_FUXM01000010.1"/>
</dbReference>
<evidence type="ECO:0000256" key="10">
    <source>
        <dbReference type="RuleBase" id="RU364125"/>
    </source>
</evidence>
<evidence type="ECO:0000256" key="1">
    <source>
        <dbReference type="ARBA" id="ARBA00002254"/>
    </source>
</evidence>
<evidence type="ECO:0000256" key="6">
    <source>
        <dbReference type="ARBA" id="ARBA00022692"/>
    </source>
</evidence>
<dbReference type="GO" id="GO:0009425">
    <property type="term" value="C:bacterial-type flagellum basal body"/>
    <property type="evidence" value="ECO:0007669"/>
    <property type="project" value="InterPro"/>
</dbReference>
<keyword evidence="5 10" id="KW-0145">Chemotaxis</keyword>
<dbReference type="PANTHER" id="PTHR35091">
    <property type="entry name" value="FLAGELLAR PROTEIN FLIL"/>
    <property type="match status" value="1"/>
</dbReference>
<dbReference type="OrthoDB" id="166089at2"/>
<evidence type="ECO:0000256" key="5">
    <source>
        <dbReference type="ARBA" id="ARBA00022500"/>
    </source>
</evidence>
<evidence type="ECO:0000256" key="4">
    <source>
        <dbReference type="ARBA" id="ARBA00022475"/>
    </source>
</evidence>
<keyword evidence="11" id="KW-0969">Cilium</keyword>
<keyword evidence="4 10" id="KW-1003">Cell membrane</keyword>
<keyword evidence="12" id="KW-1185">Reference proteome</keyword>
<dbReference type="EMBL" id="FUXM01000010">
    <property type="protein sequence ID" value="SJZ88406.1"/>
    <property type="molecule type" value="Genomic_DNA"/>
</dbReference>
<reference evidence="12" key="1">
    <citation type="submission" date="2017-02" db="EMBL/GenBank/DDBJ databases">
        <authorList>
            <person name="Varghese N."/>
            <person name="Submissions S."/>
        </authorList>
    </citation>
    <scope>NUCLEOTIDE SEQUENCE [LARGE SCALE GENOMIC DNA]</scope>
    <source>
        <strain evidence="12">DSM 16521</strain>
    </source>
</reference>
<accession>A0A1T4PAX8</accession>
<dbReference type="PANTHER" id="PTHR35091:SF2">
    <property type="entry name" value="FLAGELLAR PROTEIN FLIL"/>
    <property type="match status" value="1"/>
</dbReference>
<name>A0A1T4PAX8_9FIRM</name>
<keyword evidence="11" id="KW-0966">Cell projection</keyword>
<dbReference type="Proteomes" id="UP000189933">
    <property type="component" value="Unassembled WGS sequence"/>
</dbReference>
<evidence type="ECO:0000313" key="12">
    <source>
        <dbReference type="Proteomes" id="UP000189933"/>
    </source>
</evidence>
<protein>
    <recommendedName>
        <fullName evidence="10">Flagellar protein FliL</fullName>
    </recommendedName>
</protein>
<comment type="function">
    <text evidence="1 10">Controls the rotational direction of flagella during chemotaxis.</text>
</comment>
<comment type="similarity">
    <text evidence="3 10">Belongs to the FliL family.</text>
</comment>
<gene>
    <name evidence="11" type="ORF">SAMN02745885_01203</name>
</gene>
<proteinExistence type="inferred from homology"/>
<dbReference type="GO" id="GO:0006935">
    <property type="term" value="P:chemotaxis"/>
    <property type="evidence" value="ECO:0007669"/>
    <property type="project" value="UniProtKB-KW"/>
</dbReference>
<dbReference type="AlphaFoldDB" id="A0A1T4PAX8"/>
<keyword evidence="9 10" id="KW-0472">Membrane</keyword>
<comment type="subcellular location">
    <subcellularLocation>
        <location evidence="2">Cell membrane</location>
        <topology evidence="2">Single-pass membrane protein</topology>
    </subcellularLocation>
</comment>
<evidence type="ECO:0000256" key="2">
    <source>
        <dbReference type="ARBA" id="ARBA00004162"/>
    </source>
</evidence>
<evidence type="ECO:0000313" key="11">
    <source>
        <dbReference type="EMBL" id="SJZ88406.1"/>
    </source>
</evidence>
<evidence type="ECO:0000256" key="3">
    <source>
        <dbReference type="ARBA" id="ARBA00008281"/>
    </source>
</evidence>
<sequence length="158" mass="17378">MASETNKETKSNKIYFTIGIAIIIIVVAVVGTNYFLIKSLLPSLTKQPAATESKSSEIGPIIEAGEFIVNLNDPEASPYLKTKVTIELTNAKNEATAKAREAIIRNDIINILRSKTLEDVTQSDSMVNLAKEITKTLNEKTLPGMVKNVYFSDFVVQK</sequence>
<dbReference type="Pfam" id="PF03748">
    <property type="entry name" value="FliL"/>
    <property type="match status" value="1"/>
</dbReference>